<dbReference type="EMBL" id="CAWUPB010001156">
    <property type="protein sequence ID" value="CAK7338676.1"/>
    <property type="molecule type" value="Genomic_DNA"/>
</dbReference>
<comment type="caution">
    <text evidence="2">The sequence shown here is derived from an EMBL/GenBank/DDBJ whole genome shotgun (WGS) entry which is preliminary data.</text>
</comment>
<reference evidence="2 3" key="1">
    <citation type="submission" date="2024-01" db="EMBL/GenBank/DDBJ databases">
        <authorList>
            <person name="Waweru B."/>
        </authorList>
    </citation>
    <scope>NUCLEOTIDE SEQUENCE [LARGE SCALE GENOMIC DNA]</scope>
</reference>
<feature type="transmembrane region" description="Helical" evidence="1">
    <location>
        <begin position="103"/>
        <end position="130"/>
    </location>
</feature>
<sequence>MNCIQSNYSPLVLPFLSNSIQKPQWRVEKLPWSSSKEPSRIVKRSQKATTRTRAIEESLILGVTSRARPGDVSVLLQTGLVSYIYEHYSAGLIQEIEYVTRGLCYGLLTLVFLCHSAVLLFMYVIANFVFPAFITKYYEWDEISEDAKPRDDVPSDDE</sequence>
<gene>
    <name evidence="2" type="ORF">DCAF_LOCUS13724</name>
</gene>
<accession>A0AAV1RSE0</accession>
<evidence type="ECO:0000313" key="2">
    <source>
        <dbReference type="EMBL" id="CAK7338676.1"/>
    </source>
</evidence>
<evidence type="ECO:0000256" key="1">
    <source>
        <dbReference type="SAM" id="Phobius"/>
    </source>
</evidence>
<keyword evidence="1" id="KW-0812">Transmembrane</keyword>
<keyword evidence="1" id="KW-1133">Transmembrane helix</keyword>
<dbReference type="PANTHER" id="PTHR37196:SF2">
    <property type="entry name" value="TRANSMEMBRANE PROTEIN"/>
    <property type="match status" value="1"/>
</dbReference>
<dbReference type="PANTHER" id="PTHR37196">
    <property type="entry name" value="TRANSMEMBRANE PROTEIN"/>
    <property type="match status" value="1"/>
</dbReference>
<keyword evidence="3" id="KW-1185">Reference proteome</keyword>
<dbReference type="Proteomes" id="UP001314170">
    <property type="component" value="Unassembled WGS sequence"/>
</dbReference>
<evidence type="ECO:0000313" key="3">
    <source>
        <dbReference type="Proteomes" id="UP001314170"/>
    </source>
</evidence>
<organism evidence="2 3">
    <name type="scientific">Dovyalis caffra</name>
    <dbReference type="NCBI Taxonomy" id="77055"/>
    <lineage>
        <taxon>Eukaryota</taxon>
        <taxon>Viridiplantae</taxon>
        <taxon>Streptophyta</taxon>
        <taxon>Embryophyta</taxon>
        <taxon>Tracheophyta</taxon>
        <taxon>Spermatophyta</taxon>
        <taxon>Magnoliopsida</taxon>
        <taxon>eudicotyledons</taxon>
        <taxon>Gunneridae</taxon>
        <taxon>Pentapetalae</taxon>
        <taxon>rosids</taxon>
        <taxon>fabids</taxon>
        <taxon>Malpighiales</taxon>
        <taxon>Salicaceae</taxon>
        <taxon>Flacourtieae</taxon>
        <taxon>Dovyalis</taxon>
    </lineage>
</organism>
<dbReference type="AlphaFoldDB" id="A0AAV1RSE0"/>
<protein>
    <submittedName>
        <fullName evidence="2">Uncharacterized protein</fullName>
    </submittedName>
</protein>
<name>A0AAV1RSE0_9ROSI</name>
<keyword evidence="1" id="KW-0472">Membrane</keyword>
<proteinExistence type="predicted"/>